<dbReference type="Proteomes" id="UP001057291">
    <property type="component" value="Unassembled WGS sequence"/>
</dbReference>
<comment type="similarity">
    <text evidence="1">Belongs to the short-chain dehydrogenases/reductases (SDR) family.</text>
</comment>
<dbReference type="AlphaFoldDB" id="A0AAV4LGR8"/>
<evidence type="ECO:0000313" key="3">
    <source>
        <dbReference type="EMBL" id="GIM46864.1"/>
    </source>
</evidence>
<dbReference type="EMBL" id="BOQE01000001">
    <property type="protein sequence ID" value="GIM46864.1"/>
    <property type="molecule type" value="Genomic_DNA"/>
</dbReference>
<dbReference type="PANTHER" id="PTHR43639:SF1">
    <property type="entry name" value="SHORT-CHAIN DEHYDROGENASE_REDUCTASE FAMILY PROTEIN"/>
    <property type="match status" value="1"/>
</dbReference>
<dbReference type="Pfam" id="PF13561">
    <property type="entry name" value="adh_short_C2"/>
    <property type="match status" value="1"/>
</dbReference>
<organism evidence="3 4">
    <name type="scientific">Collibacillus ludicampi</name>
    <dbReference type="NCBI Taxonomy" id="2771369"/>
    <lineage>
        <taxon>Bacteria</taxon>
        <taxon>Bacillati</taxon>
        <taxon>Bacillota</taxon>
        <taxon>Bacilli</taxon>
        <taxon>Bacillales</taxon>
        <taxon>Alicyclobacillaceae</taxon>
        <taxon>Collibacillus</taxon>
    </lineage>
</organism>
<dbReference type="InterPro" id="IPR002347">
    <property type="entry name" value="SDR_fam"/>
</dbReference>
<keyword evidence="2" id="KW-0560">Oxidoreductase</keyword>
<dbReference type="Gene3D" id="3.40.50.720">
    <property type="entry name" value="NAD(P)-binding Rossmann-like Domain"/>
    <property type="match status" value="1"/>
</dbReference>
<dbReference type="CDD" id="cd05359">
    <property type="entry name" value="ChcA_like_SDR_c"/>
    <property type="match status" value="1"/>
</dbReference>
<dbReference type="PRINTS" id="PR00081">
    <property type="entry name" value="GDHRDH"/>
</dbReference>
<name>A0AAV4LGR8_9BACL</name>
<sequence length="277" mass="29677">MKYVECIRYNDTAVINTLLNGGLTMKPLQGKVALVTGGSRGIGRAISLKLASMGADLAINFFRNRKPAEETKEMVESMGVRCHLIKANVGDITKHEGMFSEIREVFGGLDILISNAASGVLAPAMELEEKHWDWTMDINAKALLFLAKHAVPLMEARGGGKIISLTSQGSVRVIKNYTMVGTSKAALESLTRYLAVELSPKNIIVNAVCGGAVDTDALTHFPNREELLANALAHSPAGRLVTPEDLAHAVGFLCTEEANMIRGHTLVVDGGESLPLA</sequence>
<evidence type="ECO:0000256" key="2">
    <source>
        <dbReference type="ARBA" id="ARBA00023002"/>
    </source>
</evidence>
<dbReference type="GO" id="GO:0016491">
    <property type="term" value="F:oxidoreductase activity"/>
    <property type="evidence" value="ECO:0007669"/>
    <property type="project" value="UniProtKB-KW"/>
</dbReference>
<evidence type="ECO:0000256" key="1">
    <source>
        <dbReference type="ARBA" id="ARBA00006484"/>
    </source>
</evidence>
<protein>
    <submittedName>
        <fullName evidence="3">Enoyl-[acyl-carrier-protein] reductase</fullName>
    </submittedName>
</protein>
<dbReference type="GO" id="GO:0008206">
    <property type="term" value="P:bile acid metabolic process"/>
    <property type="evidence" value="ECO:0007669"/>
    <property type="project" value="UniProtKB-ARBA"/>
</dbReference>
<dbReference type="PRINTS" id="PR00080">
    <property type="entry name" value="SDRFAMILY"/>
</dbReference>
<dbReference type="PANTHER" id="PTHR43639">
    <property type="entry name" value="OXIDOREDUCTASE, SHORT-CHAIN DEHYDROGENASE/REDUCTASE FAMILY (AFU_ORTHOLOGUE AFUA_5G02870)"/>
    <property type="match status" value="1"/>
</dbReference>
<evidence type="ECO:0000313" key="4">
    <source>
        <dbReference type="Proteomes" id="UP001057291"/>
    </source>
</evidence>
<reference evidence="3" key="1">
    <citation type="journal article" date="2023" name="Int. J. Syst. Evol. Microbiol.">
        <title>Collibacillus ludicampi gen. nov., sp. nov., a new soil bacterium of the family Alicyclobacillaceae.</title>
        <authorList>
            <person name="Jojima T."/>
            <person name="Ioku Y."/>
            <person name="Fukuta Y."/>
            <person name="Shirasaka N."/>
            <person name="Matsumura Y."/>
            <person name="Mori M."/>
        </authorList>
    </citation>
    <scope>NUCLEOTIDE SEQUENCE</scope>
    <source>
        <strain evidence="3">TP075</strain>
    </source>
</reference>
<dbReference type="SUPFAM" id="SSF51735">
    <property type="entry name" value="NAD(P)-binding Rossmann-fold domains"/>
    <property type="match status" value="1"/>
</dbReference>
<dbReference type="InterPro" id="IPR036291">
    <property type="entry name" value="NAD(P)-bd_dom_sf"/>
</dbReference>
<accession>A0AAV4LGR8</accession>
<comment type="caution">
    <text evidence="3">The sequence shown here is derived from an EMBL/GenBank/DDBJ whole genome shotgun (WGS) entry which is preliminary data.</text>
</comment>
<proteinExistence type="inferred from homology"/>
<gene>
    <name evidence="3" type="ORF">DNHGIG_24130</name>
</gene>
<dbReference type="NCBIfam" id="NF005975">
    <property type="entry name" value="PRK08063.1"/>
    <property type="match status" value="1"/>
</dbReference>
<dbReference type="FunFam" id="3.40.50.720:FF:000084">
    <property type="entry name" value="Short-chain dehydrogenase reductase"/>
    <property type="match status" value="1"/>
</dbReference>
<keyword evidence="4" id="KW-1185">Reference proteome</keyword>